<dbReference type="AlphaFoldDB" id="A0A2G6PES4"/>
<dbReference type="EMBL" id="PDTV01000009">
    <property type="protein sequence ID" value="PIE83002.1"/>
    <property type="molecule type" value="Genomic_DNA"/>
</dbReference>
<dbReference type="PANTHER" id="PTHR30455">
    <property type="entry name" value="TRANSCRIPTIONAL REPRESSOR NRDR"/>
    <property type="match status" value="1"/>
</dbReference>
<keyword evidence="5 8" id="KW-0805">Transcription regulation</keyword>
<comment type="caution">
    <text evidence="10">The sequence shown here is derived from an EMBL/GenBank/DDBJ whole genome shotgun (WGS) entry which is preliminary data.</text>
</comment>
<keyword evidence="3 8" id="KW-0863">Zinc-finger</keyword>
<dbReference type="HAMAP" id="MF_00440">
    <property type="entry name" value="NrdR"/>
    <property type="match status" value="1"/>
</dbReference>
<keyword evidence="8" id="KW-0862">Zinc</keyword>
<dbReference type="GO" id="GO:0005524">
    <property type="term" value="F:ATP binding"/>
    <property type="evidence" value="ECO:0007669"/>
    <property type="project" value="UniProtKB-UniRule"/>
</dbReference>
<dbReference type="GO" id="GO:0008270">
    <property type="term" value="F:zinc ion binding"/>
    <property type="evidence" value="ECO:0007669"/>
    <property type="project" value="UniProtKB-UniRule"/>
</dbReference>
<keyword evidence="6 8" id="KW-0238">DNA-binding</keyword>
<keyword evidence="8" id="KW-0479">Metal-binding</keyword>
<keyword evidence="2 8" id="KW-0547">Nucleotide-binding</keyword>
<dbReference type="NCBIfam" id="TIGR00244">
    <property type="entry name" value="transcriptional regulator NrdR"/>
    <property type="match status" value="1"/>
</dbReference>
<feature type="zinc finger region" evidence="8">
    <location>
        <begin position="3"/>
        <end position="34"/>
    </location>
</feature>
<comment type="cofactor">
    <cofactor evidence="8">
        <name>Zn(2+)</name>
        <dbReference type="ChEBI" id="CHEBI:29105"/>
    </cofactor>
    <text evidence="8">Binds 1 zinc ion.</text>
</comment>
<keyword evidence="1 8" id="KW-0678">Repressor</keyword>
<name>A0A2G6PES4_9GAMM</name>
<evidence type="ECO:0000256" key="6">
    <source>
        <dbReference type="ARBA" id="ARBA00023125"/>
    </source>
</evidence>
<evidence type="ECO:0000313" key="10">
    <source>
        <dbReference type="EMBL" id="PIE83002.1"/>
    </source>
</evidence>
<reference evidence="10 11" key="1">
    <citation type="submission" date="2017-10" db="EMBL/GenBank/DDBJ databases">
        <title>Novel microbial diversity and functional potential in the marine mammal oral microbiome.</title>
        <authorList>
            <person name="Dudek N.K."/>
            <person name="Sun C.L."/>
            <person name="Burstein D."/>
            <person name="Kantor R.S."/>
            <person name="Aliaga Goltsman D.S."/>
            <person name="Bik E.M."/>
            <person name="Thomas B.C."/>
            <person name="Banfield J.F."/>
            <person name="Relman D.A."/>
        </authorList>
    </citation>
    <scope>NUCLEOTIDE SEQUENCE [LARGE SCALE GENOMIC DNA]</scope>
    <source>
        <strain evidence="10">DOLJORAL78_50_517</strain>
    </source>
</reference>
<sequence>MHCPFCGTPDTRVIDSRLSSEGDKVRRRRGCHHCNTRFTTYEVAERVMPVVVKRDNRREPFRDEKLRAGLLRALEKRPISTEQIDGIILRIADNARASGARELSSQQIGAWVMDALRALDQVAYVRFASVYRSFEDVNAFREEIERLQKNTRHADSE</sequence>
<evidence type="ECO:0000256" key="7">
    <source>
        <dbReference type="ARBA" id="ARBA00023163"/>
    </source>
</evidence>
<dbReference type="InterPro" id="IPR055173">
    <property type="entry name" value="NrdR-like_N"/>
</dbReference>
<evidence type="ECO:0000256" key="8">
    <source>
        <dbReference type="HAMAP-Rule" id="MF_00440"/>
    </source>
</evidence>
<dbReference type="GO" id="GO:0003677">
    <property type="term" value="F:DNA binding"/>
    <property type="evidence" value="ECO:0007669"/>
    <property type="project" value="UniProtKB-KW"/>
</dbReference>
<keyword evidence="4 8" id="KW-0067">ATP-binding</keyword>
<evidence type="ECO:0000256" key="3">
    <source>
        <dbReference type="ARBA" id="ARBA00022771"/>
    </source>
</evidence>
<gene>
    <name evidence="8" type="primary">nrdR</name>
    <name evidence="10" type="ORF">CSA09_04240</name>
</gene>
<accession>A0A2G6PES4</accession>
<comment type="function">
    <text evidence="8">Negatively regulates transcription of bacterial ribonucleotide reductase nrd genes and operons by binding to NrdR-boxes.</text>
</comment>
<dbReference type="Proteomes" id="UP000229278">
    <property type="component" value="Unassembled WGS sequence"/>
</dbReference>
<evidence type="ECO:0000256" key="5">
    <source>
        <dbReference type="ARBA" id="ARBA00023015"/>
    </source>
</evidence>
<dbReference type="PANTHER" id="PTHR30455:SF2">
    <property type="entry name" value="TRANSCRIPTIONAL REPRESSOR NRDR"/>
    <property type="match status" value="1"/>
</dbReference>
<evidence type="ECO:0000256" key="2">
    <source>
        <dbReference type="ARBA" id="ARBA00022741"/>
    </source>
</evidence>
<feature type="domain" description="ATP-cone" evidence="9">
    <location>
        <begin position="49"/>
        <end position="139"/>
    </location>
</feature>
<proteinExistence type="inferred from homology"/>
<keyword evidence="7 8" id="KW-0804">Transcription</keyword>
<dbReference type="InterPro" id="IPR003796">
    <property type="entry name" value="RNR_NrdR-like"/>
</dbReference>
<dbReference type="GO" id="GO:0045892">
    <property type="term" value="P:negative regulation of DNA-templated transcription"/>
    <property type="evidence" value="ECO:0007669"/>
    <property type="project" value="UniProtKB-UniRule"/>
</dbReference>
<dbReference type="PROSITE" id="PS51161">
    <property type="entry name" value="ATP_CONE"/>
    <property type="match status" value="1"/>
</dbReference>
<dbReference type="InterPro" id="IPR005144">
    <property type="entry name" value="ATP-cone_dom"/>
</dbReference>
<dbReference type="Pfam" id="PF22811">
    <property type="entry name" value="Zn_ribbon_NrdR"/>
    <property type="match status" value="1"/>
</dbReference>
<evidence type="ECO:0000256" key="1">
    <source>
        <dbReference type="ARBA" id="ARBA00022491"/>
    </source>
</evidence>
<evidence type="ECO:0000256" key="4">
    <source>
        <dbReference type="ARBA" id="ARBA00022840"/>
    </source>
</evidence>
<evidence type="ECO:0000259" key="9">
    <source>
        <dbReference type="PROSITE" id="PS51161"/>
    </source>
</evidence>
<dbReference type="Pfam" id="PF03477">
    <property type="entry name" value="ATP-cone"/>
    <property type="match status" value="1"/>
</dbReference>
<comment type="similarity">
    <text evidence="8">Belongs to the NrdR family.</text>
</comment>
<protein>
    <recommendedName>
        <fullName evidence="8">Transcriptional repressor NrdR</fullName>
    </recommendedName>
</protein>
<evidence type="ECO:0000313" key="11">
    <source>
        <dbReference type="Proteomes" id="UP000229278"/>
    </source>
</evidence>
<organism evidence="10 11">
    <name type="scientific">Candidatus Contendibacter odensensis</name>
    <dbReference type="NCBI Taxonomy" id="1400860"/>
    <lineage>
        <taxon>Bacteria</taxon>
        <taxon>Pseudomonadati</taxon>
        <taxon>Pseudomonadota</taxon>
        <taxon>Gammaproteobacteria</taxon>
        <taxon>Candidatus Competibacteraceae</taxon>
        <taxon>Candidatus Contendibacter</taxon>
    </lineage>
</organism>